<dbReference type="GO" id="GO:0007017">
    <property type="term" value="P:microtubule-based process"/>
    <property type="evidence" value="ECO:0007669"/>
    <property type="project" value="TreeGrafter"/>
</dbReference>
<dbReference type="InterPro" id="IPR000719">
    <property type="entry name" value="Prot_kinase_dom"/>
</dbReference>
<comment type="catalytic activity">
    <reaction evidence="7">
        <text>L-threonyl-[protein] + ATP = O-phospho-L-threonyl-[protein] + ADP + H(+)</text>
        <dbReference type="Rhea" id="RHEA:46608"/>
        <dbReference type="Rhea" id="RHEA-COMP:11060"/>
        <dbReference type="Rhea" id="RHEA-COMP:11605"/>
        <dbReference type="ChEBI" id="CHEBI:15378"/>
        <dbReference type="ChEBI" id="CHEBI:30013"/>
        <dbReference type="ChEBI" id="CHEBI:30616"/>
        <dbReference type="ChEBI" id="CHEBI:61977"/>
        <dbReference type="ChEBI" id="CHEBI:456216"/>
        <dbReference type="EC" id="2.7.11.1"/>
    </reaction>
</comment>
<evidence type="ECO:0000256" key="1">
    <source>
        <dbReference type="ARBA" id="ARBA00012513"/>
    </source>
</evidence>
<dbReference type="GO" id="GO:0005524">
    <property type="term" value="F:ATP binding"/>
    <property type="evidence" value="ECO:0007669"/>
    <property type="project" value="UniProtKB-KW"/>
</dbReference>
<feature type="domain" description="Protein kinase" evidence="9">
    <location>
        <begin position="1"/>
        <end position="73"/>
    </location>
</feature>
<comment type="catalytic activity">
    <reaction evidence="8">
        <text>L-seryl-[protein] + ATP = O-phospho-L-seryl-[protein] + ADP + H(+)</text>
        <dbReference type="Rhea" id="RHEA:17989"/>
        <dbReference type="Rhea" id="RHEA-COMP:9863"/>
        <dbReference type="Rhea" id="RHEA-COMP:11604"/>
        <dbReference type="ChEBI" id="CHEBI:15378"/>
        <dbReference type="ChEBI" id="CHEBI:29999"/>
        <dbReference type="ChEBI" id="CHEBI:30616"/>
        <dbReference type="ChEBI" id="CHEBI:83421"/>
        <dbReference type="ChEBI" id="CHEBI:456216"/>
        <dbReference type="EC" id="2.7.11.1"/>
    </reaction>
</comment>
<dbReference type="Proteomes" id="UP000265520">
    <property type="component" value="Unassembled WGS sequence"/>
</dbReference>
<dbReference type="EC" id="2.7.11.1" evidence="1"/>
<dbReference type="GO" id="GO:0004674">
    <property type="term" value="F:protein serine/threonine kinase activity"/>
    <property type="evidence" value="ECO:0007669"/>
    <property type="project" value="UniProtKB-KW"/>
</dbReference>
<evidence type="ECO:0000256" key="8">
    <source>
        <dbReference type="ARBA" id="ARBA00048679"/>
    </source>
</evidence>
<protein>
    <recommendedName>
        <fullName evidence="1">non-specific serine/threonine protein kinase</fullName>
        <ecNumber evidence="1">2.7.11.1</ecNumber>
    </recommendedName>
</protein>
<comment type="caution">
    <text evidence="10">The sequence shown here is derived from an EMBL/GenBank/DDBJ whole genome shotgun (WGS) entry which is preliminary data.</text>
</comment>
<dbReference type="InterPro" id="IPR050660">
    <property type="entry name" value="NEK_Ser/Thr_kinase"/>
</dbReference>
<evidence type="ECO:0000313" key="11">
    <source>
        <dbReference type="Proteomes" id="UP000265520"/>
    </source>
</evidence>
<evidence type="ECO:0000256" key="7">
    <source>
        <dbReference type="ARBA" id="ARBA00047899"/>
    </source>
</evidence>
<feature type="non-terminal residue" evidence="10">
    <location>
        <position position="1"/>
    </location>
</feature>
<dbReference type="PANTHER" id="PTHR43671:SF98">
    <property type="entry name" value="SERINE_THREONINE-PROTEIN KINASE NEK11"/>
    <property type="match status" value="1"/>
</dbReference>
<dbReference type="SUPFAM" id="SSF56112">
    <property type="entry name" value="Protein kinase-like (PK-like)"/>
    <property type="match status" value="1"/>
</dbReference>
<evidence type="ECO:0000256" key="3">
    <source>
        <dbReference type="ARBA" id="ARBA00022679"/>
    </source>
</evidence>
<keyword evidence="3" id="KW-0808">Transferase</keyword>
<dbReference type="GO" id="GO:0055028">
    <property type="term" value="C:cortical microtubule"/>
    <property type="evidence" value="ECO:0007669"/>
    <property type="project" value="TreeGrafter"/>
</dbReference>
<dbReference type="PROSITE" id="PS50011">
    <property type="entry name" value="PROTEIN_KINASE_DOM"/>
    <property type="match status" value="1"/>
</dbReference>
<organism evidence="10 11">
    <name type="scientific">Trifolium medium</name>
    <dbReference type="NCBI Taxonomy" id="97028"/>
    <lineage>
        <taxon>Eukaryota</taxon>
        <taxon>Viridiplantae</taxon>
        <taxon>Streptophyta</taxon>
        <taxon>Embryophyta</taxon>
        <taxon>Tracheophyta</taxon>
        <taxon>Spermatophyta</taxon>
        <taxon>Magnoliopsida</taxon>
        <taxon>eudicotyledons</taxon>
        <taxon>Gunneridae</taxon>
        <taxon>Pentapetalae</taxon>
        <taxon>rosids</taxon>
        <taxon>fabids</taxon>
        <taxon>Fabales</taxon>
        <taxon>Fabaceae</taxon>
        <taxon>Papilionoideae</taxon>
        <taxon>50 kb inversion clade</taxon>
        <taxon>NPAAA clade</taxon>
        <taxon>Hologalegina</taxon>
        <taxon>IRL clade</taxon>
        <taxon>Trifolieae</taxon>
        <taxon>Trifolium</taxon>
    </lineage>
</organism>
<dbReference type="PANTHER" id="PTHR43671">
    <property type="entry name" value="SERINE/THREONINE-PROTEIN KINASE NEK"/>
    <property type="match status" value="1"/>
</dbReference>
<evidence type="ECO:0000256" key="2">
    <source>
        <dbReference type="ARBA" id="ARBA00022527"/>
    </source>
</evidence>
<dbReference type="Gene3D" id="1.10.510.10">
    <property type="entry name" value="Transferase(Phosphotransferase) domain 1"/>
    <property type="match status" value="1"/>
</dbReference>
<keyword evidence="6" id="KW-0067">ATP-binding</keyword>
<dbReference type="Pfam" id="PF00069">
    <property type="entry name" value="Pkinase"/>
    <property type="match status" value="1"/>
</dbReference>
<evidence type="ECO:0000256" key="6">
    <source>
        <dbReference type="ARBA" id="ARBA00022840"/>
    </source>
</evidence>
<sequence>GCYVCIVTGYCEGGDMSAALMKKSNGVCFPEEEICKWVTQLLLAVEYLHSNFVLQRDLRYYMEWMKKTFVKFC</sequence>
<keyword evidence="4" id="KW-0547">Nucleotide-binding</keyword>
<evidence type="ECO:0000256" key="4">
    <source>
        <dbReference type="ARBA" id="ARBA00022741"/>
    </source>
</evidence>
<keyword evidence="11" id="KW-1185">Reference proteome</keyword>
<evidence type="ECO:0000256" key="5">
    <source>
        <dbReference type="ARBA" id="ARBA00022777"/>
    </source>
</evidence>
<keyword evidence="2" id="KW-0723">Serine/threonine-protein kinase</keyword>
<evidence type="ECO:0000313" key="10">
    <source>
        <dbReference type="EMBL" id="MCI12335.1"/>
    </source>
</evidence>
<reference evidence="10 11" key="1">
    <citation type="journal article" date="2018" name="Front. Plant Sci.">
        <title>Red Clover (Trifolium pratense) and Zigzag Clover (T. medium) - A Picture of Genomic Similarities and Differences.</title>
        <authorList>
            <person name="Dluhosova J."/>
            <person name="Istvanek J."/>
            <person name="Nedelnik J."/>
            <person name="Repkova J."/>
        </authorList>
    </citation>
    <scope>NUCLEOTIDE SEQUENCE [LARGE SCALE GENOMIC DNA]</scope>
    <source>
        <strain evidence="11">cv. 10/8</strain>
        <tissue evidence="10">Leaf</tissue>
    </source>
</reference>
<dbReference type="AlphaFoldDB" id="A0A392PN60"/>
<dbReference type="InterPro" id="IPR011009">
    <property type="entry name" value="Kinase-like_dom_sf"/>
</dbReference>
<proteinExistence type="predicted"/>
<name>A0A392PN60_9FABA</name>
<accession>A0A392PN60</accession>
<evidence type="ECO:0000259" key="9">
    <source>
        <dbReference type="PROSITE" id="PS50011"/>
    </source>
</evidence>
<dbReference type="EMBL" id="LXQA010083771">
    <property type="protein sequence ID" value="MCI12335.1"/>
    <property type="molecule type" value="Genomic_DNA"/>
</dbReference>
<keyword evidence="5 10" id="KW-0418">Kinase</keyword>